<dbReference type="AlphaFoldDB" id="A0A2R3QDS9"/>
<evidence type="ECO:0000256" key="6">
    <source>
        <dbReference type="ARBA" id="ARBA00023136"/>
    </source>
</evidence>
<keyword evidence="2 9" id="KW-0444">Lipid biosynthesis</keyword>
<feature type="domain" description="PLD phosphodiesterase" evidence="10">
    <location>
        <begin position="121"/>
        <end position="148"/>
    </location>
</feature>
<dbReference type="Gene3D" id="3.30.870.10">
    <property type="entry name" value="Endonuclease Chain A"/>
    <property type="match status" value="2"/>
</dbReference>
<dbReference type="SUPFAM" id="SSF56024">
    <property type="entry name" value="Phospholipase D/nuclease"/>
    <property type="match status" value="2"/>
</dbReference>
<evidence type="ECO:0000256" key="3">
    <source>
        <dbReference type="ARBA" id="ARBA00022679"/>
    </source>
</evidence>
<feature type="active site" evidence="9">
    <location>
        <position position="308"/>
    </location>
</feature>
<dbReference type="Proteomes" id="UP000237925">
    <property type="component" value="Chromosome"/>
</dbReference>
<evidence type="ECO:0000256" key="7">
    <source>
        <dbReference type="ARBA" id="ARBA00023209"/>
    </source>
</evidence>
<evidence type="ECO:0000313" key="11">
    <source>
        <dbReference type="EMBL" id="AVO49834.1"/>
    </source>
</evidence>
<dbReference type="InterPro" id="IPR001736">
    <property type="entry name" value="PLipase_D/transphosphatidylase"/>
</dbReference>
<dbReference type="OrthoDB" id="9762009at2"/>
<evidence type="ECO:0000256" key="8">
    <source>
        <dbReference type="ARBA" id="ARBA00023264"/>
    </source>
</evidence>
<dbReference type="RefSeq" id="WP_106684263.1">
    <property type="nucleotide sequence ID" value="NZ_CP027667.1"/>
</dbReference>
<proteinExistence type="inferred from homology"/>
<dbReference type="EC" id="2.7.8.-" evidence="9"/>
<feature type="active site" evidence="9">
    <location>
        <position position="133"/>
    </location>
</feature>
<accession>A0A2R3QDS9</accession>
<sequence length="412" mass="46493">MKPAAQRPARPRRSSRWVPGNHFELLENGEEFFPAVFEAIRGAQREVLLETFILFDDKIGRALHAALLEAARRGAQVHVLVDGFGSPDLPPAFIDELVQAGVHFRVFDPGGRRIFGRRLNVLRRMHRKIVVVDGELAFIGGINYSADHVADFGPQAKLDWAVCVRGPIVAHMQRFARRAVLSKAERQREQRASLPELARAGTADAIFVTRDNDLHTNDIERHYRIALRTARERVVIANAYFFPGWRLVRAMRRAARRGVDVRLILQGEPDMPIVKTAARLLYDHLLRAGVHVYEYCERPLHGKVALMDREWATVGSSNLDPLSLSLNLEANVIIGDADFNALLYRRLSRLMREACTNVQPEPQGAFEGLRLLRGYLLYHLMRWFPSWAGWLPRHQPTISLAGSDAGHAGAAP</sequence>
<comment type="function">
    <text evidence="9">Catalyzes the phosphatidyl group transfer from one phosphatidylglycerol molecule to another to form cardiolipin (CL) (diphosphatidylglycerol) and glycerol.</text>
</comment>
<evidence type="ECO:0000256" key="2">
    <source>
        <dbReference type="ARBA" id="ARBA00022516"/>
    </source>
</evidence>
<comment type="subcellular location">
    <subcellularLocation>
        <location evidence="9">Cell membrane</location>
        <topology evidence="9">Peripheral membrane protein</topology>
    </subcellularLocation>
</comment>
<dbReference type="CDD" id="cd09110">
    <property type="entry name" value="PLDc_CLS_1"/>
    <property type="match status" value="1"/>
</dbReference>
<feature type="active site" evidence="9">
    <location>
        <position position="126"/>
    </location>
</feature>
<evidence type="ECO:0000256" key="4">
    <source>
        <dbReference type="ARBA" id="ARBA00022737"/>
    </source>
</evidence>
<gene>
    <name evidence="9" type="primary">clsB</name>
    <name evidence="11" type="ORF">C6568_11660</name>
</gene>
<dbReference type="GO" id="GO:0005886">
    <property type="term" value="C:plasma membrane"/>
    <property type="evidence" value="ECO:0007669"/>
    <property type="project" value="UniProtKB-SubCell"/>
</dbReference>
<name>A0A2R3QDS9_9BURK</name>
<dbReference type="PANTHER" id="PTHR21248:SF23">
    <property type="entry name" value="CARDIOLIPIN SYNTHASE B"/>
    <property type="match status" value="1"/>
</dbReference>
<keyword evidence="1 9" id="KW-1003">Cell membrane</keyword>
<comment type="catalytic activity">
    <reaction evidence="9">
        <text>2 a 1,2-diacyl-sn-glycero-3-phospho-(1'-sn-glycerol) = a cardiolipin + glycerol</text>
        <dbReference type="Rhea" id="RHEA:31451"/>
        <dbReference type="ChEBI" id="CHEBI:17754"/>
        <dbReference type="ChEBI" id="CHEBI:62237"/>
        <dbReference type="ChEBI" id="CHEBI:64716"/>
    </reaction>
</comment>
<evidence type="ECO:0000256" key="1">
    <source>
        <dbReference type="ARBA" id="ARBA00022475"/>
    </source>
</evidence>
<dbReference type="EMBL" id="CP027667">
    <property type="protein sequence ID" value="AVO49834.1"/>
    <property type="molecule type" value="Genomic_DNA"/>
</dbReference>
<evidence type="ECO:0000313" key="12">
    <source>
        <dbReference type="Proteomes" id="UP000237925"/>
    </source>
</evidence>
<dbReference type="GO" id="GO:0032049">
    <property type="term" value="P:cardiolipin biosynthetic process"/>
    <property type="evidence" value="ECO:0007669"/>
    <property type="project" value="InterPro"/>
</dbReference>
<evidence type="ECO:0000256" key="9">
    <source>
        <dbReference type="HAMAP-Rule" id="MF_01917"/>
    </source>
</evidence>
<dbReference type="PROSITE" id="PS50035">
    <property type="entry name" value="PLD"/>
    <property type="match status" value="2"/>
</dbReference>
<dbReference type="InterPro" id="IPR025202">
    <property type="entry name" value="PLD-like_dom"/>
</dbReference>
<keyword evidence="12" id="KW-1185">Reference proteome</keyword>
<keyword evidence="3 9" id="KW-0808">Transferase</keyword>
<evidence type="ECO:0000259" key="10">
    <source>
        <dbReference type="PROSITE" id="PS50035"/>
    </source>
</evidence>
<reference evidence="11 12" key="1">
    <citation type="submission" date="2018-03" db="EMBL/GenBank/DDBJ databases">
        <title>Genome sequencing of Melaminivora sp.</title>
        <authorList>
            <person name="Kim S.-J."/>
            <person name="Heo J."/>
            <person name="Ahn J.-H."/>
            <person name="Kwon S.-W."/>
        </authorList>
    </citation>
    <scope>NUCLEOTIDE SEQUENCE [LARGE SCALE GENOMIC DNA]</scope>
    <source>
        <strain evidence="11 12">SC2-9</strain>
    </source>
</reference>
<comment type="similarity">
    <text evidence="9">Belongs to the phospholipase D family. Cardiolipin synthase subfamily. ClsB sub-subfamily.</text>
</comment>
<keyword evidence="7 9" id="KW-0594">Phospholipid biosynthesis</keyword>
<dbReference type="NCBIfam" id="NF008427">
    <property type="entry name" value="PRK11263.1"/>
    <property type="match status" value="1"/>
</dbReference>
<organism evidence="11 12">
    <name type="scientific">Melaminivora suipulveris</name>
    <dbReference type="NCBI Taxonomy" id="2109913"/>
    <lineage>
        <taxon>Bacteria</taxon>
        <taxon>Pseudomonadati</taxon>
        <taxon>Pseudomonadota</taxon>
        <taxon>Betaproteobacteria</taxon>
        <taxon>Burkholderiales</taxon>
        <taxon>Comamonadaceae</taxon>
        <taxon>Melaminivora</taxon>
    </lineage>
</organism>
<dbReference type="PANTHER" id="PTHR21248">
    <property type="entry name" value="CARDIOLIPIN SYNTHASE"/>
    <property type="match status" value="1"/>
</dbReference>
<feature type="active site" evidence="9">
    <location>
        <position position="303"/>
    </location>
</feature>
<feature type="active site" evidence="9">
    <location>
        <position position="301"/>
    </location>
</feature>
<feature type="active site" evidence="9">
    <location>
        <position position="128"/>
    </location>
</feature>
<keyword evidence="6 9" id="KW-0472">Membrane</keyword>
<keyword evidence="8 9" id="KW-1208">Phospholipid metabolism</keyword>
<keyword evidence="5 9" id="KW-0443">Lipid metabolism</keyword>
<dbReference type="KEGG" id="mela:C6568_11660"/>
<dbReference type="HAMAP" id="MF_01917">
    <property type="entry name" value="Cardiolipin_synth_ClsB"/>
    <property type="match status" value="1"/>
</dbReference>
<evidence type="ECO:0000256" key="5">
    <source>
        <dbReference type="ARBA" id="ARBA00023098"/>
    </source>
</evidence>
<dbReference type="GO" id="GO:0008808">
    <property type="term" value="F:cardiolipin synthase activity"/>
    <property type="evidence" value="ECO:0007669"/>
    <property type="project" value="InterPro"/>
</dbReference>
<feature type="domain" description="PLD phosphodiesterase" evidence="10">
    <location>
        <begin position="296"/>
        <end position="323"/>
    </location>
</feature>
<protein>
    <recommendedName>
        <fullName evidence="9">Cardiolipin synthase B</fullName>
        <shortName evidence="9">CL synthase</shortName>
        <ecNumber evidence="9">2.7.8.-</ecNumber>
    </recommendedName>
</protein>
<dbReference type="Pfam" id="PF13091">
    <property type="entry name" value="PLDc_2"/>
    <property type="match status" value="2"/>
</dbReference>
<keyword evidence="4" id="KW-0677">Repeat</keyword>
<dbReference type="SMART" id="SM00155">
    <property type="entry name" value="PLDc"/>
    <property type="match status" value="2"/>
</dbReference>
<dbReference type="InterPro" id="IPR030872">
    <property type="entry name" value="Cardiolipin_synth_ClsB"/>
</dbReference>